<dbReference type="GeneID" id="63754648"/>
<feature type="domain" description="F-box" evidence="1">
    <location>
        <begin position="7"/>
        <end position="53"/>
    </location>
</feature>
<dbReference type="VEuPathDB" id="FungiDB:ASPWEDRAFT_655724"/>
<dbReference type="Pfam" id="PF12937">
    <property type="entry name" value="F-box-like"/>
    <property type="match status" value="1"/>
</dbReference>
<dbReference type="PROSITE" id="PS50181">
    <property type="entry name" value="FBOX"/>
    <property type="match status" value="1"/>
</dbReference>
<organism evidence="2 3">
    <name type="scientific">Aspergillus wentii DTO 134E9</name>
    <dbReference type="NCBI Taxonomy" id="1073089"/>
    <lineage>
        <taxon>Eukaryota</taxon>
        <taxon>Fungi</taxon>
        <taxon>Dikarya</taxon>
        <taxon>Ascomycota</taxon>
        <taxon>Pezizomycotina</taxon>
        <taxon>Eurotiomycetes</taxon>
        <taxon>Eurotiomycetidae</taxon>
        <taxon>Eurotiales</taxon>
        <taxon>Aspergillaceae</taxon>
        <taxon>Aspergillus</taxon>
        <taxon>Aspergillus subgen. Cremei</taxon>
    </lineage>
</organism>
<evidence type="ECO:0000313" key="3">
    <source>
        <dbReference type="Proteomes" id="UP000184383"/>
    </source>
</evidence>
<keyword evidence="3" id="KW-1185">Reference proteome</keyword>
<gene>
    <name evidence="2" type="ORF">ASPWEDRAFT_655724</name>
</gene>
<evidence type="ECO:0000259" key="1">
    <source>
        <dbReference type="PROSITE" id="PS50181"/>
    </source>
</evidence>
<dbReference type="InterPro" id="IPR001810">
    <property type="entry name" value="F-box_dom"/>
</dbReference>
<dbReference type="SUPFAM" id="SSF81383">
    <property type="entry name" value="F-box domain"/>
    <property type="match status" value="1"/>
</dbReference>
<dbReference type="RefSeq" id="XP_040685905.1">
    <property type="nucleotide sequence ID" value="XM_040838800.1"/>
</dbReference>
<sequence length="303" mass="33921">MDIFNPSTSLYSLPNEVFVQILTPLSTHTLLALTTVSHRFHALILRILHYRLRGAAPLKDYQIMLECFHPGSRLTSPAFCKYLGTDDLNGTDGLSGRHEGKGSLYEDVETAHQLGKLGSVYSRFRPETCVEERARGARLVVSSSDKAMTMSRDLVIAQFDDFSQLSIAVNLVKVMPRSHLLLSAVTVEQGVIRLFKNWLKERNAAGQCVSSDGRATEASNSTSTPSDRQMLWVDGEKNVGLTMRIKEKKYTGNTPVPTTEGTVCYEVEVDEIYIRTTRLLMTLEKSLQEQRKKCARAVIFTRA</sequence>
<reference evidence="3" key="1">
    <citation type="journal article" date="2017" name="Genome Biol.">
        <title>Comparative genomics reveals high biological diversity and specific adaptations in the industrially and medically important fungal genus Aspergillus.</title>
        <authorList>
            <person name="de Vries R.P."/>
            <person name="Riley R."/>
            <person name="Wiebenga A."/>
            <person name="Aguilar-Osorio G."/>
            <person name="Amillis S."/>
            <person name="Uchima C.A."/>
            <person name="Anderluh G."/>
            <person name="Asadollahi M."/>
            <person name="Askin M."/>
            <person name="Barry K."/>
            <person name="Battaglia E."/>
            <person name="Bayram O."/>
            <person name="Benocci T."/>
            <person name="Braus-Stromeyer S.A."/>
            <person name="Caldana C."/>
            <person name="Canovas D."/>
            <person name="Cerqueira G.C."/>
            <person name="Chen F."/>
            <person name="Chen W."/>
            <person name="Choi C."/>
            <person name="Clum A."/>
            <person name="Dos Santos R.A."/>
            <person name="Damasio A.R."/>
            <person name="Diallinas G."/>
            <person name="Emri T."/>
            <person name="Fekete E."/>
            <person name="Flipphi M."/>
            <person name="Freyberg S."/>
            <person name="Gallo A."/>
            <person name="Gournas C."/>
            <person name="Habgood R."/>
            <person name="Hainaut M."/>
            <person name="Harispe M.L."/>
            <person name="Henrissat B."/>
            <person name="Hilden K.S."/>
            <person name="Hope R."/>
            <person name="Hossain A."/>
            <person name="Karabika E."/>
            <person name="Karaffa L."/>
            <person name="Karanyi Z."/>
            <person name="Krasevec N."/>
            <person name="Kuo A."/>
            <person name="Kusch H."/>
            <person name="LaButti K."/>
            <person name="Lagendijk E.L."/>
            <person name="Lapidus A."/>
            <person name="Levasseur A."/>
            <person name="Lindquist E."/>
            <person name="Lipzen A."/>
            <person name="Logrieco A.F."/>
            <person name="MacCabe A."/>
            <person name="Maekelae M.R."/>
            <person name="Malavazi I."/>
            <person name="Melin P."/>
            <person name="Meyer V."/>
            <person name="Mielnichuk N."/>
            <person name="Miskei M."/>
            <person name="Molnar A.P."/>
            <person name="Mule G."/>
            <person name="Ngan C.Y."/>
            <person name="Orejas M."/>
            <person name="Orosz E."/>
            <person name="Ouedraogo J.P."/>
            <person name="Overkamp K.M."/>
            <person name="Park H.-S."/>
            <person name="Perrone G."/>
            <person name="Piumi F."/>
            <person name="Punt P.J."/>
            <person name="Ram A.F."/>
            <person name="Ramon A."/>
            <person name="Rauscher S."/>
            <person name="Record E."/>
            <person name="Riano-Pachon D.M."/>
            <person name="Robert V."/>
            <person name="Roehrig J."/>
            <person name="Ruller R."/>
            <person name="Salamov A."/>
            <person name="Salih N.S."/>
            <person name="Samson R.A."/>
            <person name="Sandor E."/>
            <person name="Sanguinetti M."/>
            <person name="Schuetze T."/>
            <person name="Sepcic K."/>
            <person name="Shelest E."/>
            <person name="Sherlock G."/>
            <person name="Sophianopoulou V."/>
            <person name="Squina F.M."/>
            <person name="Sun H."/>
            <person name="Susca A."/>
            <person name="Todd R.B."/>
            <person name="Tsang A."/>
            <person name="Unkles S.E."/>
            <person name="van de Wiele N."/>
            <person name="van Rossen-Uffink D."/>
            <person name="Oliveira J.V."/>
            <person name="Vesth T.C."/>
            <person name="Visser J."/>
            <person name="Yu J.-H."/>
            <person name="Zhou M."/>
            <person name="Andersen M.R."/>
            <person name="Archer D.B."/>
            <person name="Baker S.E."/>
            <person name="Benoit I."/>
            <person name="Brakhage A.A."/>
            <person name="Braus G.H."/>
            <person name="Fischer R."/>
            <person name="Frisvad J.C."/>
            <person name="Goldman G.H."/>
            <person name="Houbraken J."/>
            <person name="Oakley B."/>
            <person name="Pocsi I."/>
            <person name="Scazzocchio C."/>
            <person name="Seiboth B."/>
            <person name="vanKuyk P.A."/>
            <person name="Wortman J."/>
            <person name="Dyer P.S."/>
            <person name="Grigoriev I.V."/>
        </authorList>
    </citation>
    <scope>NUCLEOTIDE SEQUENCE [LARGE SCALE GENOMIC DNA]</scope>
    <source>
        <strain evidence="3">DTO 134E9</strain>
    </source>
</reference>
<dbReference type="Proteomes" id="UP000184383">
    <property type="component" value="Unassembled WGS sequence"/>
</dbReference>
<dbReference type="InterPro" id="IPR036047">
    <property type="entry name" value="F-box-like_dom_sf"/>
</dbReference>
<evidence type="ECO:0000313" key="2">
    <source>
        <dbReference type="EMBL" id="OJJ32228.1"/>
    </source>
</evidence>
<dbReference type="OrthoDB" id="9981546at2759"/>
<accession>A0A1L9RBG8</accession>
<dbReference type="AlphaFoldDB" id="A0A1L9RBG8"/>
<dbReference type="EMBL" id="KV878215">
    <property type="protein sequence ID" value="OJJ32228.1"/>
    <property type="molecule type" value="Genomic_DNA"/>
</dbReference>
<dbReference type="STRING" id="1073089.A0A1L9RBG8"/>
<proteinExistence type="predicted"/>
<name>A0A1L9RBG8_ASPWE</name>
<protein>
    <recommendedName>
        <fullName evidence="1">F-box domain-containing protein</fullName>
    </recommendedName>
</protein>